<dbReference type="SUPFAM" id="SSF54427">
    <property type="entry name" value="NTF2-like"/>
    <property type="match status" value="1"/>
</dbReference>
<protein>
    <recommendedName>
        <fullName evidence="1">DUF4440 domain-containing protein</fullName>
    </recommendedName>
</protein>
<evidence type="ECO:0000313" key="2">
    <source>
        <dbReference type="EMBL" id="VAV98835.1"/>
    </source>
</evidence>
<dbReference type="InterPro" id="IPR027843">
    <property type="entry name" value="DUF4440"/>
</dbReference>
<feature type="domain" description="DUF4440" evidence="1">
    <location>
        <begin position="56"/>
        <end position="167"/>
    </location>
</feature>
<accession>A0A3B0SVL6</accession>
<dbReference type="Pfam" id="PF14534">
    <property type="entry name" value="DUF4440"/>
    <property type="match status" value="1"/>
</dbReference>
<organism evidence="2">
    <name type="scientific">hydrothermal vent metagenome</name>
    <dbReference type="NCBI Taxonomy" id="652676"/>
    <lineage>
        <taxon>unclassified sequences</taxon>
        <taxon>metagenomes</taxon>
        <taxon>ecological metagenomes</taxon>
    </lineage>
</organism>
<dbReference type="Gene3D" id="3.10.450.50">
    <property type="match status" value="1"/>
</dbReference>
<gene>
    <name evidence="2" type="ORF">MNBD_ALPHA05-847</name>
</gene>
<name>A0A3B0SVL6_9ZZZZ</name>
<dbReference type="EMBL" id="UOEH01000261">
    <property type="protein sequence ID" value="VAV98835.1"/>
    <property type="molecule type" value="Genomic_DNA"/>
</dbReference>
<reference evidence="2" key="1">
    <citation type="submission" date="2018-06" db="EMBL/GenBank/DDBJ databases">
        <authorList>
            <person name="Zhirakovskaya E."/>
        </authorList>
    </citation>
    <scope>NUCLEOTIDE SEQUENCE</scope>
</reference>
<dbReference type="InterPro" id="IPR032710">
    <property type="entry name" value="NTF2-like_dom_sf"/>
</dbReference>
<proteinExistence type="predicted"/>
<sequence>MIRRRFTEPLHNKKLRAPMNELRKICVSVLCLALLSAQARAETCEDFGDDAAIERILAQREAFNQAIAKKDIEAIGSVLHENVILITGTNSEVFEGREAQLALWQDDFDSVQRAVYIRKSHCVRVSSMAPIAMEYGVWRGVRGNDRDDFAAGDYAAKWRRVSETWRLESEIFATESCGGAFCPKNSGVEQ</sequence>
<dbReference type="AlphaFoldDB" id="A0A3B0SVL6"/>
<evidence type="ECO:0000259" key="1">
    <source>
        <dbReference type="Pfam" id="PF14534"/>
    </source>
</evidence>